<dbReference type="Gene3D" id="1.10.10.10">
    <property type="entry name" value="Winged helix-like DNA-binding domain superfamily/Winged helix DNA-binding domain"/>
    <property type="match status" value="1"/>
</dbReference>
<organism evidence="6 7">
    <name type="scientific">Aerococcus urinaeequi</name>
    <dbReference type="NCBI Taxonomy" id="51665"/>
    <lineage>
        <taxon>Bacteria</taxon>
        <taxon>Bacillati</taxon>
        <taxon>Bacillota</taxon>
        <taxon>Bacilli</taxon>
        <taxon>Lactobacillales</taxon>
        <taxon>Aerococcaceae</taxon>
        <taxon>Aerococcus</taxon>
    </lineage>
</organism>
<dbReference type="InterPro" id="IPR001347">
    <property type="entry name" value="SIS_dom"/>
</dbReference>
<dbReference type="Pfam" id="PF01418">
    <property type="entry name" value="HTH_6"/>
    <property type="match status" value="1"/>
</dbReference>
<dbReference type="InterPro" id="IPR035472">
    <property type="entry name" value="RpiR-like_SIS"/>
</dbReference>
<protein>
    <submittedName>
        <fullName evidence="6">MurR/RpiR family transcriptional regulator</fullName>
    </submittedName>
</protein>
<dbReference type="SUPFAM" id="SSF53697">
    <property type="entry name" value="SIS domain"/>
    <property type="match status" value="1"/>
</dbReference>
<evidence type="ECO:0000313" key="6">
    <source>
        <dbReference type="EMBL" id="WAT24421.1"/>
    </source>
</evidence>
<dbReference type="InterPro" id="IPR009057">
    <property type="entry name" value="Homeodomain-like_sf"/>
</dbReference>
<gene>
    <name evidence="6" type="ORF">OZ415_09345</name>
</gene>
<dbReference type="InterPro" id="IPR000281">
    <property type="entry name" value="HTH_RpiR"/>
</dbReference>
<sequence>MSFFQDMDASKFTAVENIIYGYMVENIDLIPYMRVRDIAQNTHTSSTSVFRFIKKIGYESFSEFRYDFKEKIMNENYQHESGASFIEDKLSQITRENFDFKLEEKIRQLSISIQNVDRVIIFGIGSSGIVGEYAARRLTNVGIDAIHISDPTYNISSFFSVNSNYLVIVLSVSGNTKETIEVMTTFGNRYNTELWAITGDLSGKIVQLSDFSINYSTKFNRKNVYSDMTSQIPAMFIIESFVNEVDNLGT</sequence>
<evidence type="ECO:0000256" key="1">
    <source>
        <dbReference type="ARBA" id="ARBA00023015"/>
    </source>
</evidence>
<dbReference type="Proteomes" id="UP001164714">
    <property type="component" value="Chromosome"/>
</dbReference>
<accession>A0AA47G8V6</accession>
<dbReference type="PANTHER" id="PTHR30514">
    <property type="entry name" value="GLUCOKINASE"/>
    <property type="match status" value="1"/>
</dbReference>
<evidence type="ECO:0000259" key="4">
    <source>
        <dbReference type="PROSITE" id="PS51071"/>
    </source>
</evidence>
<keyword evidence="3" id="KW-0804">Transcription</keyword>
<dbReference type="PROSITE" id="PS51464">
    <property type="entry name" value="SIS"/>
    <property type="match status" value="1"/>
</dbReference>
<dbReference type="GO" id="GO:1901135">
    <property type="term" value="P:carbohydrate derivative metabolic process"/>
    <property type="evidence" value="ECO:0007669"/>
    <property type="project" value="InterPro"/>
</dbReference>
<dbReference type="PANTHER" id="PTHR30514:SF1">
    <property type="entry name" value="HTH-TYPE TRANSCRIPTIONAL REGULATOR HEXR-RELATED"/>
    <property type="match status" value="1"/>
</dbReference>
<dbReference type="InterPro" id="IPR036388">
    <property type="entry name" value="WH-like_DNA-bd_sf"/>
</dbReference>
<dbReference type="AlphaFoldDB" id="A0AA47G8V6"/>
<dbReference type="GO" id="GO:0003677">
    <property type="term" value="F:DNA binding"/>
    <property type="evidence" value="ECO:0007669"/>
    <property type="project" value="UniProtKB-KW"/>
</dbReference>
<evidence type="ECO:0000259" key="5">
    <source>
        <dbReference type="PROSITE" id="PS51464"/>
    </source>
</evidence>
<evidence type="ECO:0000256" key="3">
    <source>
        <dbReference type="ARBA" id="ARBA00023163"/>
    </source>
</evidence>
<keyword evidence="1" id="KW-0805">Transcription regulation</keyword>
<proteinExistence type="predicted"/>
<dbReference type="InterPro" id="IPR046348">
    <property type="entry name" value="SIS_dom_sf"/>
</dbReference>
<feature type="domain" description="SIS" evidence="5">
    <location>
        <begin position="109"/>
        <end position="248"/>
    </location>
</feature>
<evidence type="ECO:0000313" key="7">
    <source>
        <dbReference type="Proteomes" id="UP001164714"/>
    </source>
</evidence>
<dbReference type="PROSITE" id="PS51071">
    <property type="entry name" value="HTH_RPIR"/>
    <property type="match status" value="1"/>
</dbReference>
<dbReference type="RefSeq" id="WP_269104907.1">
    <property type="nucleotide sequence ID" value="NZ_CP114063.1"/>
</dbReference>
<dbReference type="InterPro" id="IPR047640">
    <property type="entry name" value="RpiR-like"/>
</dbReference>
<name>A0AA47G8V6_9LACT</name>
<dbReference type="SUPFAM" id="SSF46689">
    <property type="entry name" value="Homeodomain-like"/>
    <property type="match status" value="1"/>
</dbReference>
<dbReference type="Pfam" id="PF01380">
    <property type="entry name" value="SIS"/>
    <property type="match status" value="1"/>
</dbReference>
<dbReference type="GO" id="GO:0097367">
    <property type="term" value="F:carbohydrate derivative binding"/>
    <property type="evidence" value="ECO:0007669"/>
    <property type="project" value="InterPro"/>
</dbReference>
<reference evidence="6" key="1">
    <citation type="submission" date="2022-12" db="EMBL/GenBank/DDBJ databases">
        <title>Whole genome sequence analysis of a duck derived balloon bacteium Aerococcus urinaeequi henan2020.</title>
        <authorList>
            <person name="Zhang H."/>
            <person name="Qiao H.X."/>
            <person name="Bian C.Z."/>
            <person name="Shu J.C."/>
        </authorList>
    </citation>
    <scope>NUCLEOTIDE SEQUENCE</scope>
    <source>
        <strain evidence="6">2020-HN-1</strain>
    </source>
</reference>
<dbReference type="CDD" id="cd05013">
    <property type="entry name" value="SIS_RpiR"/>
    <property type="match status" value="1"/>
</dbReference>
<dbReference type="GO" id="GO:0003700">
    <property type="term" value="F:DNA-binding transcription factor activity"/>
    <property type="evidence" value="ECO:0007669"/>
    <property type="project" value="InterPro"/>
</dbReference>
<dbReference type="EMBL" id="CP114063">
    <property type="protein sequence ID" value="WAT24421.1"/>
    <property type="molecule type" value="Genomic_DNA"/>
</dbReference>
<keyword evidence="2" id="KW-0238">DNA-binding</keyword>
<evidence type="ECO:0000256" key="2">
    <source>
        <dbReference type="ARBA" id="ARBA00023125"/>
    </source>
</evidence>
<feature type="domain" description="HTH rpiR-type" evidence="4">
    <location>
        <begin position="1"/>
        <end position="75"/>
    </location>
</feature>
<dbReference type="Gene3D" id="3.40.50.10490">
    <property type="entry name" value="Glucose-6-phosphate isomerase like protein, domain 1"/>
    <property type="match status" value="1"/>
</dbReference>